<evidence type="ECO:0000256" key="7">
    <source>
        <dbReference type="SAM" id="MobiDB-lite"/>
    </source>
</evidence>
<dbReference type="InterPro" id="IPR000209">
    <property type="entry name" value="Peptidase_S8/S53_dom"/>
</dbReference>
<dbReference type="PROSITE" id="PS51318">
    <property type="entry name" value="TAT"/>
    <property type="match status" value="1"/>
</dbReference>
<dbReference type="GO" id="GO:0006508">
    <property type="term" value="P:proteolysis"/>
    <property type="evidence" value="ECO:0007669"/>
    <property type="project" value="UniProtKB-KW"/>
</dbReference>
<dbReference type="InterPro" id="IPR006311">
    <property type="entry name" value="TAT_signal"/>
</dbReference>
<reference evidence="9 10" key="1">
    <citation type="journal article" date="2019" name="Int. J. Syst. Evol. Microbiol.">
        <title>The Global Catalogue of Microorganisms (GCM) 10K type strain sequencing project: providing services to taxonomists for standard genome sequencing and annotation.</title>
        <authorList>
            <consortium name="The Broad Institute Genomics Platform"/>
            <consortium name="The Broad Institute Genome Sequencing Center for Infectious Disease"/>
            <person name="Wu L."/>
            <person name="Ma J."/>
        </authorList>
    </citation>
    <scope>NUCLEOTIDE SEQUENCE [LARGE SCALE GENOMIC DNA]</scope>
    <source>
        <strain evidence="9 10">XZYJ18</strain>
    </source>
</reference>
<evidence type="ECO:0000256" key="4">
    <source>
        <dbReference type="ARBA" id="ARBA00022825"/>
    </source>
</evidence>
<feature type="compositionally biased region" description="Basic and acidic residues" evidence="7">
    <location>
        <begin position="88"/>
        <end position="109"/>
    </location>
</feature>
<dbReference type="NCBIfam" id="TIGR01409">
    <property type="entry name" value="TAT_signal_seq"/>
    <property type="match status" value="1"/>
</dbReference>
<dbReference type="EMBL" id="JBHSHT010000002">
    <property type="protein sequence ID" value="MFC4825131.1"/>
    <property type="molecule type" value="Genomic_DNA"/>
</dbReference>
<feature type="region of interest" description="Disordered" evidence="7">
    <location>
        <begin position="135"/>
        <end position="155"/>
    </location>
</feature>
<evidence type="ECO:0000256" key="5">
    <source>
        <dbReference type="PROSITE-ProRule" id="PRU01240"/>
    </source>
</evidence>
<dbReference type="PROSITE" id="PS00137">
    <property type="entry name" value="SUBTILASE_HIS"/>
    <property type="match status" value="1"/>
</dbReference>
<accession>A0ABD5Q349</accession>
<dbReference type="InterPro" id="IPR023828">
    <property type="entry name" value="Peptidase_S8_Ser-AS"/>
</dbReference>
<dbReference type="InterPro" id="IPR023827">
    <property type="entry name" value="Peptidase_S8_Asp-AS"/>
</dbReference>
<feature type="domain" description="Peptidase S8/S53" evidence="8">
    <location>
        <begin position="153"/>
        <end position="462"/>
    </location>
</feature>
<dbReference type="InterPro" id="IPR019546">
    <property type="entry name" value="TAT_signal_bac_arc"/>
</dbReference>
<dbReference type="GO" id="GO:0004252">
    <property type="term" value="F:serine-type endopeptidase activity"/>
    <property type="evidence" value="ECO:0007669"/>
    <property type="project" value="UniProtKB-UniRule"/>
</dbReference>
<dbReference type="RefSeq" id="WP_254269167.1">
    <property type="nucleotide sequence ID" value="NZ_CP100400.1"/>
</dbReference>
<feature type="region of interest" description="Disordered" evidence="7">
    <location>
        <begin position="69"/>
        <end position="123"/>
    </location>
</feature>
<evidence type="ECO:0000256" key="2">
    <source>
        <dbReference type="ARBA" id="ARBA00022670"/>
    </source>
</evidence>
<dbReference type="PANTHER" id="PTHR43806:SF11">
    <property type="entry name" value="CEREVISIN-RELATED"/>
    <property type="match status" value="1"/>
</dbReference>
<dbReference type="GeneID" id="73044160"/>
<dbReference type="Gene3D" id="3.40.50.200">
    <property type="entry name" value="Peptidase S8/S53 domain"/>
    <property type="match status" value="1"/>
</dbReference>
<evidence type="ECO:0000256" key="1">
    <source>
        <dbReference type="ARBA" id="ARBA00011073"/>
    </source>
</evidence>
<keyword evidence="3 5" id="KW-0378">Hydrolase</keyword>
<keyword evidence="10" id="KW-1185">Reference proteome</keyword>
<dbReference type="SUPFAM" id="SSF52743">
    <property type="entry name" value="Subtilisin-like"/>
    <property type="match status" value="1"/>
</dbReference>
<gene>
    <name evidence="9" type="ORF">ACFO9K_12770</name>
</gene>
<protein>
    <submittedName>
        <fullName evidence="9">S8 family serine peptidase</fullName>
    </submittedName>
</protein>
<dbReference type="AlphaFoldDB" id="A0ABD5Q349"/>
<evidence type="ECO:0000313" key="9">
    <source>
        <dbReference type="EMBL" id="MFC4825131.1"/>
    </source>
</evidence>
<dbReference type="Pfam" id="PF00082">
    <property type="entry name" value="Peptidase_S8"/>
    <property type="match status" value="1"/>
</dbReference>
<dbReference type="InterPro" id="IPR022398">
    <property type="entry name" value="Peptidase_S8_His-AS"/>
</dbReference>
<dbReference type="InterPro" id="IPR050131">
    <property type="entry name" value="Peptidase_S8_subtilisin-like"/>
</dbReference>
<evidence type="ECO:0000259" key="8">
    <source>
        <dbReference type="Pfam" id="PF00082"/>
    </source>
</evidence>
<dbReference type="PROSITE" id="PS51892">
    <property type="entry name" value="SUBTILASE"/>
    <property type="match status" value="1"/>
</dbReference>
<dbReference type="Proteomes" id="UP001595945">
    <property type="component" value="Unassembled WGS sequence"/>
</dbReference>
<evidence type="ECO:0000256" key="3">
    <source>
        <dbReference type="ARBA" id="ARBA00022801"/>
    </source>
</evidence>
<proteinExistence type="inferred from homology"/>
<comment type="caution">
    <text evidence="9">The sequence shown here is derived from an EMBL/GenBank/DDBJ whole genome shotgun (WGS) entry which is preliminary data.</text>
</comment>
<keyword evidence="2 5" id="KW-0645">Protease</keyword>
<keyword evidence="4 5" id="KW-0720">Serine protease</keyword>
<dbReference type="PROSITE" id="PS00138">
    <property type="entry name" value="SUBTILASE_SER"/>
    <property type="match status" value="1"/>
</dbReference>
<organism evidence="9 10">
    <name type="scientific">Halorussus aquaticus</name>
    <dbReference type="NCBI Taxonomy" id="2953748"/>
    <lineage>
        <taxon>Archaea</taxon>
        <taxon>Methanobacteriati</taxon>
        <taxon>Methanobacteriota</taxon>
        <taxon>Stenosarchaea group</taxon>
        <taxon>Halobacteria</taxon>
        <taxon>Halobacteriales</taxon>
        <taxon>Haladaptataceae</taxon>
        <taxon>Halorussus</taxon>
    </lineage>
</organism>
<evidence type="ECO:0000313" key="10">
    <source>
        <dbReference type="Proteomes" id="UP001595945"/>
    </source>
</evidence>
<evidence type="ECO:0000256" key="6">
    <source>
        <dbReference type="RuleBase" id="RU003355"/>
    </source>
</evidence>
<comment type="similarity">
    <text evidence="1 5 6">Belongs to the peptidase S8 family.</text>
</comment>
<dbReference type="PROSITE" id="PS00136">
    <property type="entry name" value="SUBTILASE_ASP"/>
    <property type="match status" value="1"/>
</dbReference>
<dbReference type="InterPro" id="IPR036852">
    <property type="entry name" value="Peptidase_S8/S53_dom_sf"/>
</dbReference>
<feature type="active site" description="Charge relay system" evidence="5">
    <location>
        <position position="418"/>
    </location>
</feature>
<dbReference type="InterPro" id="IPR015500">
    <property type="entry name" value="Peptidase_S8_subtilisin-rel"/>
</dbReference>
<feature type="active site" description="Charge relay system" evidence="5">
    <location>
        <position position="162"/>
    </location>
</feature>
<dbReference type="PRINTS" id="PR00723">
    <property type="entry name" value="SUBTILISIN"/>
</dbReference>
<feature type="compositionally biased region" description="Polar residues" evidence="7">
    <location>
        <begin position="140"/>
        <end position="150"/>
    </location>
</feature>
<name>A0ABD5Q349_9EURY</name>
<dbReference type="PANTHER" id="PTHR43806">
    <property type="entry name" value="PEPTIDASE S8"/>
    <property type="match status" value="1"/>
</dbReference>
<sequence>MSDHSRRTFLKAAGSAVGSAALVSGPVSADGSGARKTRFLVDLQEVSRSDVPDDVEIIHDISEIDLLAARGDPDAVPGGSSTTPDVTVYRDDQTYDGGPAKEHDAKGEGSKGPAWDSGEPTNTELQWDKRKQRVGDLTENPGNGRTVQDTTKGEGSRVAVVDTGVYDGHPDLADVVNTELSANYTTDDYDFRPNGAGDHGTHVAGIVAGTNANGEGVLGTAPATEIVAHRVFSGVPGEGASTGDTIAALTDAATKGCDAANFSVGYPPANPNEDWVSGVKEAYSRLAEYARSQDMIIVNSAGNASVDMTPDDVISLPTEVEGIFGVSATGPIGYLWDDKKPSREDKGLKKLEKPTTQPAKYTNYGEGVDVSAEGGNYDLDAYRKGIEGWYYDLVYSSVVEYDADGEPVPDYGWKAGTSMAAPQVTGAVALARSLRPDITAEELESLIKETATDAPGGELYHGAGHLDLRRLVKRLR</sequence>
<feature type="active site" description="Charge relay system" evidence="5">
    <location>
        <position position="199"/>
    </location>
</feature>